<name>A0ACB7SG68_HYAAI</name>
<organism evidence="1 2">
    <name type="scientific">Hyalomma asiaticum</name>
    <name type="common">Tick</name>
    <dbReference type="NCBI Taxonomy" id="266040"/>
    <lineage>
        <taxon>Eukaryota</taxon>
        <taxon>Metazoa</taxon>
        <taxon>Ecdysozoa</taxon>
        <taxon>Arthropoda</taxon>
        <taxon>Chelicerata</taxon>
        <taxon>Arachnida</taxon>
        <taxon>Acari</taxon>
        <taxon>Parasitiformes</taxon>
        <taxon>Ixodida</taxon>
        <taxon>Ixodoidea</taxon>
        <taxon>Ixodidae</taxon>
        <taxon>Hyalomminae</taxon>
        <taxon>Hyalomma</taxon>
    </lineage>
</organism>
<protein>
    <submittedName>
        <fullName evidence="1">Uncharacterized protein</fullName>
    </submittedName>
</protein>
<evidence type="ECO:0000313" key="1">
    <source>
        <dbReference type="EMBL" id="KAH6934187.1"/>
    </source>
</evidence>
<comment type="caution">
    <text evidence="1">The sequence shown here is derived from an EMBL/GenBank/DDBJ whole genome shotgun (WGS) entry which is preliminary data.</text>
</comment>
<sequence>MDKRSVMMLTSVAKHEATLVGSSMKTRDGTPITKPQAVIYYNAAKKGMDYSDQMVFYYSCLRKGLKWYAVELLVESATVNAWNIRGTLEGKSTPIIKFQELAHSLFSPRQDKIKESRGRKRVHTLKKKVGQHATPEGSAQVAMRPSVPAAAQMTLGSPNFRGEAPLARGKSLGTLCTLALKATAKGAAVQ</sequence>
<reference evidence="1" key="1">
    <citation type="submission" date="2020-05" db="EMBL/GenBank/DDBJ databases">
        <title>Large-scale comparative analyses of tick genomes elucidate their genetic diversity and vector capacities.</title>
        <authorList>
            <person name="Jia N."/>
            <person name="Wang J."/>
            <person name="Shi W."/>
            <person name="Du L."/>
            <person name="Sun Y."/>
            <person name="Zhan W."/>
            <person name="Jiang J."/>
            <person name="Wang Q."/>
            <person name="Zhang B."/>
            <person name="Ji P."/>
            <person name="Sakyi L.B."/>
            <person name="Cui X."/>
            <person name="Yuan T."/>
            <person name="Jiang B."/>
            <person name="Yang W."/>
            <person name="Lam T.T.-Y."/>
            <person name="Chang Q."/>
            <person name="Ding S."/>
            <person name="Wang X."/>
            <person name="Zhu J."/>
            <person name="Ruan X."/>
            <person name="Zhao L."/>
            <person name="Wei J."/>
            <person name="Que T."/>
            <person name="Du C."/>
            <person name="Cheng J."/>
            <person name="Dai P."/>
            <person name="Han X."/>
            <person name="Huang E."/>
            <person name="Gao Y."/>
            <person name="Liu J."/>
            <person name="Shao H."/>
            <person name="Ye R."/>
            <person name="Li L."/>
            <person name="Wei W."/>
            <person name="Wang X."/>
            <person name="Wang C."/>
            <person name="Yang T."/>
            <person name="Huo Q."/>
            <person name="Li W."/>
            <person name="Guo W."/>
            <person name="Chen H."/>
            <person name="Zhou L."/>
            <person name="Ni X."/>
            <person name="Tian J."/>
            <person name="Zhou Y."/>
            <person name="Sheng Y."/>
            <person name="Liu T."/>
            <person name="Pan Y."/>
            <person name="Xia L."/>
            <person name="Li J."/>
            <person name="Zhao F."/>
            <person name="Cao W."/>
        </authorList>
    </citation>
    <scope>NUCLEOTIDE SEQUENCE</scope>
    <source>
        <strain evidence="1">Hyas-2018</strain>
    </source>
</reference>
<accession>A0ACB7SG68</accession>
<proteinExistence type="predicted"/>
<dbReference type="EMBL" id="CM023484">
    <property type="protein sequence ID" value="KAH6934187.1"/>
    <property type="molecule type" value="Genomic_DNA"/>
</dbReference>
<keyword evidence="2" id="KW-1185">Reference proteome</keyword>
<dbReference type="Proteomes" id="UP000821845">
    <property type="component" value="Chromosome 4"/>
</dbReference>
<evidence type="ECO:0000313" key="2">
    <source>
        <dbReference type="Proteomes" id="UP000821845"/>
    </source>
</evidence>
<gene>
    <name evidence="1" type="ORF">HPB50_021489</name>
</gene>